<protein>
    <submittedName>
        <fullName evidence="1">Uncharacterized protein</fullName>
    </submittedName>
</protein>
<evidence type="ECO:0000313" key="1">
    <source>
        <dbReference type="EMBL" id="CAD7225303.1"/>
    </source>
</evidence>
<name>A0A7R8WAC9_9CRUS</name>
<dbReference type="EMBL" id="OB660547">
    <property type="protein sequence ID" value="CAD7225303.1"/>
    <property type="molecule type" value="Genomic_DNA"/>
</dbReference>
<gene>
    <name evidence="1" type="ORF">CTOB1V02_LOCUS3248</name>
</gene>
<organism evidence="1">
    <name type="scientific">Cyprideis torosa</name>
    <dbReference type="NCBI Taxonomy" id="163714"/>
    <lineage>
        <taxon>Eukaryota</taxon>
        <taxon>Metazoa</taxon>
        <taxon>Ecdysozoa</taxon>
        <taxon>Arthropoda</taxon>
        <taxon>Crustacea</taxon>
        <taxon>Oligostraca</taxon>
        <taxon>Ostracoda</taxon>
        <taxon>Podocopa</taxon>
        <taxon>Podocopida</taxon>
        <taxon>Cytherocopina</taxon>
        <taxon>Cytheroidea</taxon>
        <taxon>Cytherideidae</taxon>
        <taxon>Cyprideis</taxon>
    </lineage>
</organism>
<reference evidence="1" key="1">
    <citation type="submission" date="2020-11" db="EMBL/GenBank/DDBJ databases">
        <authorList>
            <person name="Tran Van P."/>
        </authorList>
    </citation>
    <scope>NUCLEOTIDE SEQUENCE</scope>
</reference>
<sequence length="178" mass="20326">RVARAGRTGAAFSFVTPEEVPFLLDLHLFLGRPLTASPYGAVPPAALHFEREALDLWLKEDAELEAMVKVVGNAMKKYLRSRPRPSIESVKRARKMPPPDIHPEWVKEAPEWDTLQVRVLRVPSGSRKPRSGIRCRFAIDFEFYLTFHSFPEVKLVQNGEVEVDCKAFRLRISSSREI</sequence>
<accession>A0A7R8WAC9</accession>
<proteinExistence type="predicted"/>
<dbReference type="OrthoDB" id="10261375at2759"/>
<feature type="non-terminal residue" evidence="1">
    <location>
        <position position="1"/>
    </location>
</feature>
<dbReference type="AlphaFoldDB" id="A0A7R8WAC9"/>